<keyword evidence="5" id="KW-0812">Transmembrane</keyword>
<evidence type="ECO:0000313" key="7">
    <source>
        <dbReference type="EMBL" id="GKX64288.1"/>
    </source>
</evidence>
<comment type="caution">
    <text evidence="7">The sequence shown here is derived from an EMBL/GenBank/DDBJ whole genome shotgun (WGS) entry which is preliminary data.</text>
</comment>
<dbReference type="InterPro" id="IPR008966">
    <property type="entry name" value="Adhesion_dom_sf"/>
</dbReference>
<keyword evidence="4" id="KW-0281">Fimbrium</keyword>
<sequence>MMAEQAMNKNIYGYLIIAWFGWYSPFVAADTDAYETLPDTKLSISLEVVNITCDINDGEGLDKIVDFKVINEKTLLAGKQPAVKAQFIVDCRKSGVMPKNIDVKLKPGSQGALNNGTGGELQTNLSGVGINLSWPDGTPVDLSGKNKRFTANNNQFDISFYAKPYAQGQSVEKGIMKSSVIIDMLYK</sequence>
<feature type="transmembrane region" description="Helical" evidence="5">
    <location>
        <begin position="12"/>
        <end position="29"/>
    </location>
</feature>
<dbReference type="Proteomes" id="UP001059610">
    <property type="component" value="Unassembled WGS sequence"/>
</dbReference>
<comment type="subcellular location">
    <subcellularLocation>
        <location evidence="1">Fimbrium</location>
    </subcellularLocation>
</comment>
<dbReference type="PANTHER" id="PTHR33420:SF3">
    <property type="entry name" value="FIMBRIAL SUBUNIT ELFA"/>
    <property type="match status" value="1"/>
</dbReference>
<dbReference type="Gene3D" id="2.60.40.1090">
    <property type="entry name" value="Fimbrial-type adhesion domain"/>
    <property type="match status" value="1"/>
</dbReference>
<evidence type="ECO:0000256" key="2">
    <source>
        <dbReference type="ARBA" id="ARBA00006671"/>
    </source>
</evidence>
<dbReference type="InterPro" id="IPR000259">
    <property type="entry name" value="Adhesion_dom_fimbrial"/>
</dbReference>
<comment type="similarity">
    <text evidence="2">Belongs to the fimbrial protein family.</text>
</comment>
<evidence type="ECO:0000256" key="3">
    <source>
        <dbReference type="ARBA" id="ARBA00022729"/>
    </source>
</evidence>
<keyword evidence="5" id="KW-1133">Transmembrane helix</keyword>
<dbReference type="Pfam" id="PF00419">
    <property type="entry name" value="Fimbrial"/>
    <property type="match status" value="1"/>
</dbReference>
<reference evidence="7" key="1">
    <citation type="submission" date="2022-06" db="EMBL/GenBank/DDBJ databases">
        <title>Draft genome sequences of Pragia fontium str. JCM24417.</title>
        <authorList>
            <person name="Wakabayashi Y."/>
            <person name="Kojima K."/>
        </authorList>
    </citation>
    <scope>NUCLEOTIDE SEQUENCE</scope>
    <source>
        <strain evidence="7">JCM 24417</strain>
    </source>
</reference>
<proteinExistence type="inferred from homology"/>
<evidence type="ECO:0000256" key="4">
    <source>
        <dbReference type="ARBA" id="ARBA00023263"/>
    </source>
</evidence>
<keyword evidence="8" id="KW-1185">Reference proteome</keyword>
<keyword evidence="3" id="KW-0732">Signal</keyword>
<evidence type="ECO:0000259" key="6">
    <source>
        <dbReference type="Pfam" id="PF00419"/>
    </source>
</evidence>
<dbReference type="SUPFAM" id="SSF49401">
    <property type="entry name" value="Bacterial adhesins"/>
    <property type="match status" value="1"/>
</dbReference>
<evidence type="ECO:0000256" key="5">
    <source>
        <dbReference type="SAM" id="Phobius"/>
    </source>
</evidence>
<evidence type="ECO:0000313" key="8">
    <source>
        <dbReference type="Proteomes" id="UP001059610"/>
    </source>
</evidence>
<dbReference type="PANTHER" id="PTHR33420">
    <property type="entry name" value="FIMBRIAL SUBUNIT ELFA-RELATED"/>
    <property type="match status" value="1"/>
</dbReference>
<keyword evidence="5" id="KW-0472">Membrane</keyword>
<accession>A0ABQ5LKZ5</accession>
<evidence type="ECO:0000256" key="1">
    <source>
        <dbReference type="ARBA" id="ARBA00004561"/>
    </source>
</evidence>
<protein>
    <recommendedName>
        <fullName evidence="6">Fimbrial-type adhesion domain-containing protein</fullName>
    </recommendedName>
</protein>
<organism evidence="7 8">
    <name type="scientific">Pragia fontium</name>
    <dbReference type="NCBI Taxonomy" id="82985"/>
    <lineage>
        <taxon>Bacteria</taxon>
        <taxon>Pseudomonadati</taxon>
        <taxon>Pseudomonadota</taxon>
        <taxon>Gammaproteobacteria</taxon>
        <taxon>Enterobacterales</taxon>
        <taxon>Budviciaceae</taxon>
        <taxon>Pragia</taxon>
    </lineage>
</organism>
<feature type="domain" description="Fimbrial-type adhesion" evidence="6">
    <location>
        <begin position="43"/>
        <end position="184"/>
    </location>
</feature>
<dbReference type="InterPro" id="IPR036937">
    <property type="entry name" value="Adhesion_dom_fimbrial_sf"/>
</dbReference>
<gene>
    <name evidence="7" type="ORF">SOASR032_28570</name>
</gene>
<name>A0ABQ5LKZ5_9GAMM</name>
<dbReference type="EMBL" id="BRLJ01000009">
    <property type="protein sequence ID" value="GKX64288.1"/>
    <property type="molecule type" value="Genomic_DNA"/>
</dbReference>
<dbReference type="InterPro" id="IPR050263">
    <property type="entry name" value="Bact_Fimbrial_Adh_Pro"/>
</dbReference>